<sequence length="91" mass="10407">MASDDEIKQAEARAYQRGYAAGQRKRKSDRQRQHEARERQAFRDRAFLATLPVALAAQGWTRSGKSISSIEDRVRLAWGFTNEALKQRGEV</sequence>
<feature type="compositionally biased region" description="Basic and acidic residues" evidence="1">
    <location>
        <begin position="30"/>
        <end position="41"/>
    </location>
</feature>
<feature type="compositionally biased region" description="Basic and acidic residues" evidence="1">
    <location>
        <begin position="1"/>
        <end position="11"/>
    </location>
</feature>
<dbReference type="EMBL" id="PQVP01000002">
    <property type="protein sequence ID" value="POZ81720.1"/>
    <property type="molecule type" value="Genomic_DNA"/>
</dbReference>
<dbReference type="AlphaFoldDB" id="A0A2S5DRI3"/>
<comment type="caution">
    <text evidence="2">The sequence shown here is derived from an EMBL/GenBank/DDBJ whole genome shotgun (WGS) entry which is preliminary data.</text>
</comment>
<evidence type="ECO:0000313" key="3">
    <source>
        <dbReference type="Proteomes" id="UP000238655"/>
    </source>
</evidence>
<organism evidence="2 3">
    <name type="scientific">Burkholderia contaminans</name>
    <dbReference type="NCBI Taxonomy" id="488447"/>
    <lineage>
        <taxon>Bacteria</taxon>
        <taxon>Pseudomonadati</taxon>
        <taxon>Pseudomonadota</taxon>
        <taxon>Betaproteobacteria</taxon>
        <taxon>Burkholderiales</taxon>
        <taxon>Burkholderiaceae</taxon>
        <taxon>Burkholderia</taxon>
        <taxon>Burkholderia cepacia complex</taxon>
    </lineage>
</organism>
<reference evidence="2 3" key="1">
    <citation type="submission" date="2018-01" db="EMBL/GenBank/DDBJ databases">
        <title>Successful Treatment of Persistent Burkholderia cepacia Bacteremia with Ceftazidime-Avibactam.</title>
        <authorList>
            <person name="Tamma P."/>
            <person name="Fan Y."/>
            <person name="Bergman Y."/>
            <person name="Sick-Samuels A."/>
            <person name="Hsu A."/>
            <person name="Timp W."/>
            <person name="Simner P."/>
        </authorList>
    </citation>
    <scope>NUCLEOTIDE SEQUENCE [LARGE SCALE GENOMIC DNA]</scope>
    <source>
        <strain evidence="2 3">170816</strain>
    </source>
</reference>
<proteinExistence type="predicted"/>
<dbReference type="Proteomes" id="UP000238655">
    <property type="component" value="Chromosome 1"/>
</dbReference>
<accession>A0A2S5DRI3</accession>
<evidence type="ECO:0000256" key="1">
    <source>
        <dbReference type="SAM" id="MobiDB-lite"/>
    </source>
</evidence>
<name>A0A2S5DRI3_9BURK</name>
<feature type="region of interest" description="Disordered" evidence="1">
    <location>
        <begin position="1"/>
        <end position="41"/>
    </location>
</feature>
<evidence type="ECO:0000313" key="2">
    <source>
        <dbReference type="EMBL" id="POZ81720.1"/>
    </source>
</evidence>
<dbReference type="RefSeq" id="WP_089460826.1">
    <property type="nucleotide sequence ID" value="NZ_CM009575.1"/>
</dbReference>
<protein>
    <submittedName>
        <fullName evidence="2">Uncharacterized protein</fullName>
    </submittedName>
</protein>
<gene>
    <name evidence="2" type="ORF">C3743_15510</name>
</gene>